<accession>A0AAD3S4B5</accession>
<comment type="cofactor">
    <cofactor evidence="1">
        <name>Mg(2+)</name>
        <dbReference type="ChEBI" id="CHEBI:18420"/>
    </cofactor>
</comment>
<evidence type="ECO:0000313" key="8">
    <source>
        <dbReference type="Proteomes" id="UP001279734"/>
    </source>
</evidence>
<dbReference type="SUPFAM" id="SSF56784">
    <property type="entry name" value="HAD-like"/>
    <property type="match status" value="1"/>
</dbReference>
<keyword evidence="4" id="KW-0378">Hydrolase</keyword>
<dbReference type="SMART" id="SM00775">
    <property type="entry name" value="LNS2"/>
    <property type="match status" value="1"/>
</dbReference>
<comment type="similarity">
    <text evidence="2">Belongs to the lipin family.</text>
</comment>
<keyword evidence="8" id="KW-1185">Reference proteome</keyword>
<dbReference type="Pfam" id="PF16876">
    <property type="entry name" value="Lipin_mid"/>
    <property type="match status" value="1"/>
</dbReference>
<dbReference type="InterPro" id="IPR031703">
    <property type="entry name" value="Lipin_mid"/>
</dbReference>
<proteinExistence type="inferred from homology"/>
<dbReference type="Pfam" id="PF08235">
    <property type="entry name" value="LNS2"/>
    <property type="match status" value="1"/>
</dbReference>
<evidence type="ECO:0000259" key="6">
    <source>
        <dbReference type="SMART" id="SM00775"/>
    </source>
</evidence>
<evidence type="ECO:0000256" key="4">
    <source>
        <dbReference type="ARBA" id="ARBA00022801"/>
    </source>
</evidence>
<dbReference type="InterPro" id="IPR026058">
    <property type="entry name" value="LIPIN"/>
</dbReference>
<evidence type="ECO:0000313" key="7">
    <source>
        <dbReference type="EMBL" id="GMH04040.1"/>
    </source>
</evidence>
<feature type="region of interest" description="Disordered" evidence="5">
    <location>
        <begin position="97"/>
        <end position="121"/>
    </location>
</feature>
<dbReference type="Pfam" id="PF04571">
    <property type="entry name" value="Lipin_N"/>
    <property type="match status" value="1"/>
</dbReference>
<feature type="compositionally biased region" description="Basic and acidic residues" evidence="5">
    <location>
        <begin position="112"/>
        <end position="121"/>
    </location>
</feature>
<reference evidence="7" key="1">
    <citation type="submission" date="2023-05" db="EMBL/GenBank/DDBJ databases">
        <title>Nepenthes gracilis genome sequencing.</title>
        <authorList>
            <person name="Fukushima K."/>
        </authorList>
    </citation>
    <scope>NUCLEOTIDE SEQUENCE</scope>
    <source>
        <strain evidence="7">SING2019-196</strain>
    </source>
</reference>
<dbReference type="InterPro" id="IPR013209">
    <property type="entry name" value="LNS2"/>
</dbReference>
<dbReference type="GO" id="GO:0008195">
    <property type="term" value="F:phosphatidate phosphatase activity"/>
    <property type="evidence" value="ECO:0007669"/>
    <property type="project" value="UniProtKB-EC"/>
</dbReference>
<dbReference type="InterPro" id="IPR036412">
    <property type="entry name" value="HAD-like_sf"/>
</dbReference>
<organism evidence="7 8">
    <name type="scientific">Nepenthes gracilis</name>
    <name type="common">Slender pitcher plant</name>
    <dbReference type="NCBI Taxonomy" id="150966"/>
    <lineage>
        <taxon>Eukaryota</taxon>
        <taxon>Viridiplantae</taxon>
        <taxon>Streptophyta</taxon>
        <taxon>Embryophyta</taxon>
        <taxon>Tracheophyta</taxon>
        <taxon>Spermatophyta</taxon>
        <taxon>Magnoliopsida</taxon>
        <taxon>eudicotyledons</taxon>
        <taxon>Gunneridae</taxon>
        <taxon>Pentapetalae</taxon>
        <taxon>Caryophyllales</taxon>
        <taxon>Nepenthaceae</taxon>
        <taxon>Nepenthes</taxon>
    </lineage>
</organism>
<dbReference type="EMBL" id="BSYO01000004">
    <property type="protein sequence ID" value="GMH04040.1"/>
    <property type="molecule type" value="Genomic_DNA"/>
</dbReference>
<sequence>MYAVGRLSTYITRGVHTVSGPFHTLGGAVDIIVVEQQDGSFKSSPWYVRFGNHQGVLKANEKIVSINVNGAESEFHMYLDPKGEAYFLREVDGEEAVPETYPSSSGDEEDEKSNVRTPEKSKSCNFCANGKDLLSHRERSNAKTLALTTSSRATFFGLLFGKRSMKTNGFQGGESAAEMGRASSLERAEIAADLLEVKWSTNLASSRRWKDNASTVFDHKLSAHELDGKVETNGGRSHRCSFVNDVRECKDNASRVVLYGSIISETGRKSDTVPSFMYCDTEESLGFDASSEQISEALNFASLSGELHVIAQDFHKSMTGISEVNSESPSSITVMDKNLENVEHMDCCISSEELKCSKHEQNSIDSTGNSTISKTVEAETATELDISHQFKMNDRPVKGNYLVKEVVKEVFSNQELDLNSSSCLLESCRTVLGSNNEVSFVDPFTTSSSLNLLHPVSEKEVCTDGMGGQSSSLNAEECGRDDLQRKTVHEASSISSGEDLFAFSDPNFSKLQMVEYMLSASSDTVGNVYHPCDFAKSNEEAVNESTSQHIESLPFPEMFIQEDELTGHSIQAEKLERKSSPIGVPNVHKVADQESLTQIMESVPSMQSHVYDFSSNGLPHPMSHSLHSNFDNSDAETAQLSAVNESQIVEEIKKIVSDPAVELSLCRHLLYEGMGYEVASVAFDAEKLDDKLGSLGPDLIKNERLVVRIGGLYFPWDAALPIASAIGSSKSEQILEPKGMIVVDRVEKAQEMVPHKSTDSKNGSWRLWPFSVQISKSMKRRKSDMENPSESHTRMVRNTDSNMLKFRGKKMRATSPTSEQLASLNLKEGKNVVTFTISTAMTGEQQVDARIYLWKPNTKIVISDVDGTITKSDVLGQFMPLVGIDWSQTGVAHLYSAIKENGYQLLFLSARAISQAYHTRQFLLNLTQDGKALPEGPVLISPDGIFPSLYREVIRRAPHEFKIACLEDIKALFPPDCNPFYAGFGNRDTDEISYLHVGIPKGKIFIINPKGKIAVNHRVDTKSYHSLHAVVNDMFPSTSSNEQEDFNSWNYWKLPPPCIDI</sequence>
<evidence type="ECO:0000256" key="2">
    <source>
        <dbReference type="ARBA" id="ARBA00005476"/>
    </source>
</evidence>
<evidence type="ECO:0000256" key="5">
    <source>
        <dbReference type="SAM" id="MobiDB-lite"/>
    </source>
</evidence>
<dbReference type="PANTHER" id="PTHR12181">
    <property type="entry name" value="LIPIN"/>
    <property type="match status" value="1"/>
</dbReference>
<dbReference type="Proteomes" id="UP001279734">
    <property type="component" value="Unassembled WGS sequence"/>
</dbReference>
<comment type="caution">
    <text evidence="7">The sequence shown here is derived from an EMBL/GenBank/DDBJ whole genome shotgun (WGS) entry which is preliminary data.</text>
</comment>
<dbReference type="InterPro" id="IPR007651">
    <property type="entry name" value="Lipin_N"/>
</dbReference>
<dbReference type="AlphaFoldDB" id="A0AAD3S4B5"/>
<evidence type="ECO:0000256" key="3">
    <source>
        <dbReference type="ARBA" id="ARBA00012638"/>
    </source>
</evidence>
<feature type="domain" description="LNS2/PITP" evidence="6">
    <location>
        <begin position="860"/>
        <end position="1016"/>
    </location>
</feature>
<dbReference type="InterPro" id="IPR031315">
    <property type="entry name" value="LNS2/PITP"/>
</dbReference>
<evidence type="ECO:0000256" key="1">
    <source>
        <dbReference type="ARBA" id="ARBA00001946"/>
    </source>
</evidence>
<gene>
    <name evidence="7" type="ORF">Nepgr_005879</name>
</gene>
<name>A0AAD3S4B5_NEPGR</name>
<protein>
    <recommendedName>
        <fullName evidence="3">phosphatidate phosphatase</fullName>
        <ecNumber evidence="3">3.1.3.4</ecNumber>
    </recommendedName>
</protein>
<dbReference type="PANTHER" id="PTHR12181:SF12">
    <property type="entry name" value="PHOSPHATIDATE PHOSPHATASE"/>
    <property type="match status" value="1"/>
</dbReference>
<dbReference type="EC" id="3.1.3.4" evidence="3"/>